<evidence type="ECO:0000256" key="4">
    <source>
        <dbReference type="ARBA" id="ARBA00023136"/>
    </source>
</evidence>
<evidence type="ECO:0000256" key="3">
    <source>
        <dbReference type="ARBA" id="ARBA00022989"/>
    </source>
</evidence>
<keyword evidence="8" id="KW-0813">Transport</keyword>
<accession>A0A1Y1SIQ1</accession>
<comment type="caution">
    <text evidence="8">The sequence shown here is derived from an EMBL/GenBank/DDBJ whole genome shotgun (WGS) entry which is preliminary data.</text>
</comment>
<name>A0A1Y1SIQ1_9GAMM</name>
<protein>
    <submittedName>
        <fullName evidence="8">Voltage-gated sodium channel subunit</fullName>
    </submittedName>
</protein>
<dbReference type="InterPro" id="IPR043203">
    <property type="entry name" value="VGCC_Ca_Na"/>
</dbReference>
<feature type="transmembrane region" description="Helical" evidence="6">
    <location>
        <begin position="195"/>
        <end position="221"/>
    </location>
</feature>
<evidence type="ECO:0000256" key="5">
    <source>
        <dbReference type="SAM" id="Coils"/>
    </source>
</evidence>
<dbReference type="EMBL" id="AQQV01000001">
    <property type="protein sequence ID" value="ORE89527.1"/>
    <property type="molecule type" value="Genomic_DNA"/>
</dbReference>
<feature type="transmembrane region" description="Helical" evidence="6">
    <location>
        <begin position="20"/>
        <end position="37"/>
    </location>
</feature>
<feature type="transmembrane region" description="Helical" evidence="6">
    <location>
        <begin position="84"/>
        <end position="107"/>
    </location>
</feature>
<evidence type="ECO:0000256" key="1">
    <source>
        <dbReference type="ARBA" id="ARBA00004141"/>
    </source>
</evidence>
<keyword evidence="2 6" id="KW-0812">Transmembrane</keyword>
<evidence type="ECO:0000313" key="8">
    <source>
        <dbReference type="EMBL" id="ORE89527.1"/>
    </source>
</evidence>
<dbReference type="PANTHER" id="PTHR10037:SF62">
    <property type="entry name" value="SODIUM CHANNEL PROTEIN 60E"/>
    <property type="match status" value="1"/>
</dbReference>
<dbReference type="GO" id="GO:0005248">
    <property type="term" value="F:voltage-gated sodium channel activity"/>
    <property type="evidence" value="ECO:0007669"/>
    <property type="project" value="TreeGrafter"/>
</dbReference>
<dbReference type="Gene3D" id="1.10.287.70">
    <property type="match status" value="1"/>
</dbReference>
<comment type="subcellular location">
    <subcellularLocation>
        <location evidence="1">Membrane</location>
        <topology evidence="1">Multi-pass membrane protein</topology>
    </subcellularLocation>
</comment>
<dbReference type="InterPro" id="IPR027359">
    <property type="entry name" value="Volt_channel_dom_sf"/>
</dbReference>
<proteinExistence type="predicted"/>
<sequence length="278" mass="31356">MSAALFSRQRLRAFLDNSRVQAAIVVLILINAVTLGLETSTVVMGRVGLWVHGLDMLILAVFTLEVTAKLYARGWGFWRDAWNVFDFLVVAVALVPSSGPFSVLRVLRLLRLVRMVPTLRNIVESLLHAVPGIVSIFGLLVLVFYVFAIIATSLFGQTFPEWFGSLGASLYTLFQVMTLESWSMGIARPVIEVHAWAWAFFVPFILVSSFTVLNLFIAVIVDAMQRIHEVRARFAEQDEPDTAEQQIAELQTQLEQMQSVLGHLQHTLEQERRQREQA</sequence>
<dbReference type="SUPFAM" id="SSF81324">
    <property type="entry name" value="Voltage-gated potassium channels"/>
    <property type="match status" value="1"/>
</dbReference>
<keyword evidence="9" id="KW-1185">Reference proteome</keyword>
<keyword evidence="4 6" id="KW-0472">Membrane</keyword>
<keyword evidence="3 6" id="KW-1133">Transmembrane helix</keyword>
<keyword evidence="5" id="KW-0175">Coiled coil</keyword>
<evidence type="ECO:0000256" key="2">
    <source>
        <dbReference type="ARBA" id="ARBA00022692"/>
    </source>
</evidence>
<evidence type="ECO:0000313" key="9">
    <source>
        <dbReference type="Proteomes" id="UP000192342"/>
    </source>
</evidence>
<dbReference type="OrthoDB" id="5297065at2"/>
<dbReference type="GO" id="GO:0001518">
    <property type="term" value="C:voltage-gated sodium channel complex"/>
    <property type="evidence" value="ECO:0007669"/>
    <property type="project" value="TreeGrafter"/>
</dbReference>
<organism evidence="8 9">
    <name type="scientific">Oceanococcus atlanticus</name>
    <dbReference type="NCBI Taxonomy" id="1317117"/>
    <lineage>
        <taxon>Bacteria</taxon>
        <taxon>Pseudomonadati</taxon>
        <taxon>Pseudomonadota</taxon>
        <taxon>Gammaproteobacteria</taxon>
        <taxon>Chromatiales</taxon>
        <taxon>Oceanococcaceae</taxon>
        <taxon>Oceanococcus</taxon>
    </lineage>
</organism>
<feature type="domain" description="Ion transport" evidence="7">
    <location>
        <begin position="21"/>
        <end position="229"/>
    </location>
</feature>
<feature type="transmembrane region" description="Helical" evidence="6">
    <location>
        <begin position="162"/>
        <end position="183"/>
    </location>
</feature>
<dbReference type="Gene3D" id="1.20.120.350">
    <property type="entry name" value="Voltage-gated potassium channels. Chain C"/>
    <property type="match status" value="1"/>
</dbReference>
<keyword evidence="8" id="KW-0406">Ion transport</keyword>
<feature type="coiled-coil region" evidence="5">
    <location>
        <begin position="247"/>
        <end position="274"/>
    </location>
</feature>
<keyword evidence="8" id="KW-0407">Ion channel</keyword>
<gene>
    <name evidence="8" type="ORF">ATO7_06590</name>
</gene>
<feature type="transmembrane region" description="Helical" evidence="6">
    <location>
        <begin position="49"/>
        <end position="72"/>
    </location>
</feature>
<dbReference type="Proteomes" id="UP000192342">
    <property type="component" value="Unassembled WGS sequence"/>
</dbReference>
<evidence type="ECO:0000259" key="7">
    <source>
        <dbReference type="Pfam" id="PF00520"/>
    </source>
</evidence>
<dbReference type="AlphaFoldDB" id="A0A1Y1SIQ1"/>
<dbReference type="InterPro" id="IPR005821">
    <property type="entry name" value="Ion_trans_dom"/>
</dbReference>
<dbReference type="PANTHER" id="PTHR10037">
    <property type="entry name" value="VOLTAGE-GATED CATION CHANNEL CALCIUM AND SODIUM"/>
    <property type="match status" value="1"/>
</dbReference>
<reference evidence="8 9" key="1">
    <citation type="submission" date="2013-04" db="EMBL/GenBank/DDBJ databases">
        <title>Oceanococcus atlanticus 22II-S10r2 Genome Sequencing.</title>
        <authorList>
            <person name="Lai Q."/>
            <person name="Li G."/>
            <person name="Shao Z."/>
        </authorList>
    </citation>
    <scope>NUCLEOTIDE SEQUENCE [LARGE SCALE GENOMIC DNA]</scope>
    <source>
        <strain evidence="8 9">22II-S10r2</strain>
    </source>
</reference>
<feature type="transmembrane region" description="Helical" evidence="6">
    <location>
        <begin position="127"/>
        <end position="150"/>
    </location>
</feature>
<dbReference type="Pfam" id="PF00520">
    <property type="entry name" value="Ion_trans"/>
    <property type="match status" value="1"/>
</dbReference>
<evidence type="ECO:0000256" key="6">
    <source>
        <dbReference type="SAM" id="Phobius"/>
    </source>
</evidence>